<protein>
    <submittedName>
        <fullName evidence="1">Uncharacterized protein</fullName>
    </submittedName>
</protein>
<dbReference type="Proteomes" id="UP000183162">
    <property type="component" value="Unassembled WGS sequence"/>
</dbReference>
<dbReference type="RefSeq" id="WP_267878929.1">
    <property type="nucleotide sequence ID" value="NZ_FNGX01000001.1"/>
</dbReference>
<evidence type="ECO:0000313" key="1">
    <source>
        <dbReference type="EMBL" id="SDL27602.1"/>
    </source>
</evidence>
<dbReference type="AlphaFoldDB" id="A0A1G9IR37"/>
<organism evidence="1 2">
    <name type="scientific">Streptococcus equinus</name>
    <name type="common">Streptococcus bovis</name>
    <dbReference type="NCBI Taxonomy" id="1335"/>
    <lineage>
        <taxon>Bacteria</taxon>
        <taxon>Bacillati</taxon>
        <taxon>Bacillota</taxon>
        <taxon>Bacilli</taxon>
        <taxon>Lactobacillales</taxon>
        <taxon>Streptococcaceae</taxon>
        <taxon>Streptococcus</taxon>
    </lineage>
</organism>
<name>A0A1G9IR37_STREI</name>
<sequence>MQEWVVIDQFGNVIAQGFFNKQVAENYAQNIPNASVVRKNS</sequence>
<accession>A0A1G9IR37</accession>
<reference evidence="1 2" key="1">
    <citation type="submission" date="2016-10" db="EMBL/GenBank/DDBJ databases">
        <authorList>
            <person name="de Groot N.N."/>
        </authorList>
    </citation>
    <scope>NUCLEOTIDE SEQUENCE [LARGE SCALE GENOMIC DNA]</scope>
    <source>
        <strain evidence="1 2">Sb09</strain>
    </source>
</reference>
<proteinExistence type="predicted"/>
<dbReference type="EMBL" id="FNGX01000001">
    <property type="protein sequence ID" value="SDL27602.1"/>
    <property type="molecule type" value="Genomic_DNA"/>
</dbReference>
<gene>
    <name evidence="1" type="ORF">SAMN05216400_0296</name>
</gene>
<evidence type="ECO:0000313" key="2">
    <source>
        <dbReference type="Proteomes" id="UP000183162"/>
    </source>
</evidence>